<evidence type="ECO:0000256" key="4">
    <source>
        <dbReference type="ARBA" id="ARBA00022553"/>
    </source>
</evidence>
<sequence>MVQSPMPDIATRVYDHNFKLDPIVRSLLDTDVYKLLMLQTIWKERPDVPVTFSLINRSKSVRLADEIDEKDLRAQLDHARSIGFTKKELIWLTGNTFYGRERLFTKEFIEWLRHYRLPEYRLRVEDGQYLIDFEGDWAETTLWEIPVLSIISELRSRASMHGVGRFELDVLYARAKAKLWEKVLRLDQLPDLKIADFGTRRRHSFLWQRWCIAAMKEGLGSKFTGTSNVLMAMDLDLDAIGTNAHELPMVEAALADGDEALMKSPYRVLKHWSRTYDGNLLIVLPDTYGTTRFLENAPDWVADWSGFRIDSKEPLAGGEELIKWWSERGKDPREKLLIFSDGLTVDTIEQVYHQFNGRVRLSFGWGTHLTNDFSDCATEYNSQLKAISLVCKVTHANGKPTVKLSDNFDKATGPAAEIARYRSIFGGENMEQLDVLV</sequence>
<dbReference type="InterPro" id="IPR036068">
    <property type="entry name" value="Nicotinate_pribotase-like_C"/>
</dbReference>
<feature type="domain" description="Nicotinate/nicotinamide phosphoribosyltransferase" evidence="9">
    <location>
        <begin position="193"/>
        <end position="419"/>
    </location>
</feature>
<keyword evidence="12" id="KW-1185">Reference proteome</keyword>
<keyword evidence="5 7" id="KW-0436">Ligase</keyword>
<evidence type="ECO:0000256" key="8">
    <source>
        <dbReference type="RuleBase" id="RU003838"/>
    </source>
</evidence>
<dbReference type="Pfam" id="PF04095">
    <property type="entry name" value="NAPRTase"/>
    <property type="match status" value="1"/>
</dbReference>
<dbReference type="PANTHER" id="PTHR11098">
    <property type="entry name" value="NICOTINATE PHOSPHORIBOSYLTRANSFERASE"/>
    <property type="match status" value="1"/>
</dbReference>
<comment type="pathway">
    <text evidence="1 7 8">Cofactor biosynthesis; NAD(+) biosynthesis; nicotinate D-ribonucleotide from nicotinate: step 1/1.</text>
</comment>
<dbReference type="Gene3D" id="3.20.140.10">
    <property type="entry name" value="nicotinate phosphoribosyltransferase"/>
    <property type="match status" value="1"/>
</dbReference>
<dbReference type="KEGG" id="gai:IMCC3135_05670"/>
<proteinExistence type="inferred from homology"/>
<dbReference type="RefSeq" id="WP_205737923.1">
    <property type="nucleotide sequence ID" value="NZ_CP018632.1"/>
</dbReference>
<dbReference type="Pfam" id="PF17767">
    <property type="entry name" value="NAPRTase_N"/>
    <property type="match status" value="1"/>
</dbReference>
<keyword evidence="11" id="KW-0328">Glycosyltransferase</keyword>
<feature type="domain" description="Nicotinate phosphoribosyltransferase N-terminal" evidence="10">
    <location>
        <begin position="28"/>
        <end position="152"/>
    </location>
</feature>
<evidence type="ECO:0000256" key="2">
    <source>
        <dbReference type="ARBA" id="ARBA00010897"/>
    </source>
</evidence>
<dbReference type="GO" id="GO:0034355">
    <property type="term" value="P:NAD+ biosynthetic process via the salvage pathway"/>
    <property type="evidence" value="ECO:0007669"/>
    <property type="project" value="TreeGrafter"/>
</dbReference>
<evidence type="ECO:0000259" key="10">
    <source>
        <dbReference type="Pfam" id="PF17767"/>
    </source>
</evidence>
<dbReference type="EC" id="6.3.4.21" evidence="3 7"/>
<dbReference type="NCBIfam" id="NF003704">
    <property type="entry name" value="PRK05321.1"/>
    <property type="match status" value="1"/>
</dbReference>
<dbReference type="InterPro" id="IPR041525">
    <property type="entry name" value="N/Namide_PRibTrfase"/>
</dbReference>
<comment type="catalytic activity">
    <reaction evidence="7 8">
        <text>5-phospho-alpha-D-ribose 1-diphosphate + nicotinate + ATP + H2O = nicotinate beta-D-ribonucleotide + ADP + phosphate + diphosphate</text>
        <dbReference type="Rhea" id="RHEA:36163"/>
        <dbReference type="ChEBI" id="CHEBI:15377"/>
        <dbReference type="ChEBI" id="CHEBI:30616"/>
        <dbReference type="ChEBI" id="CHEBI:32544"/>
        <dbReference type="ChEBI" id="CHEBI:33019"/>
        <dbReference type="ChEBI" id="CHEBI:43474"/>
        <dbReference type="ChEBI" id="CHEBI:57502"/>
        <dbReference type="ChEBI" id="CHEBI:58017"/>
        <dbReference type="ChEBI" id="CHEBI:456216"/>
        <dbReference type="EC" id="6.3.4.21"/>
    </reaction>
</comment>
<accession>A0A2Z2NIT1</accession>
<evidence type="ECO:0000313" key="11">
    <source>
        <dbReference type="EMBL" id="ASJ71246.1"/>
    </source>
</evidence>
<dbReference type="PIRSF" id="PIRSF000484">
    <property type="entry name" value="NAPRT"/>
    <property type="match status" value="1"/>
</dbReference>
<evidence type="ECO:0000256" key="5">
    <source>
        <dbReference type="ARBA" id="ARBA00022598"/>
    </source>
</evidence>
<dbReference type="InterPro" id="IPR006406">
    <property type="entry name" value="Nic_PRibTrfase"/>
</dbReference>
<protein>
    <recommendedName>
        <fullName evidence="3 7">Nicotinate phosphoribosyltransferase</fullName>
        <shortName evidence="7">NAPRTase</shortName>
        <ecNumber evidence="3 7">6.3.4.21</ecNumber>
    </recommendedName>
</protein>
<dbReference type="HAMAP" id="MF_00570">
    <property type="entry name" value="NAPRTase"/>
    <property type="match status" value="1"/>
</dbReference>
<evidence type="ECO:0000256" key="7">
    <source>
        <dbReference type="HAMAP-Rule" id="MF_00570"/>
    </source>
</evidence>
<dbReference type="EMBL" id="CP018632">
    <property type="protein sequence ID" value="ASJ71246.1"/>
    <property type="molecule type" value="Genomic_DNA"/>
</dbReference>
<dbReference type="SUPFAM" id="SSF51690">
    <property type="entry name" value="Nicotinate/Quinolinate PRTase C-terminal domain-like"/>
    <property type="match status" value="1"/>
</dbReference>
<dbReference type="NCBIfam" id="TIGR01514">
    <property type="entry name" value="NAPRTase"/>
    <property type="match status" value="1"/>
</dbReference>
<organism evidence="11 12">
    <name type="scientific">Granulosicoccus antarcticus IMCC3135</name>
    <dbReference type="NCBI Taxonomy" id="1192854"/>
    <lineage>
        <taxon>Bacteria</taxon>
        <taxon>Pseudomonadati</taxon>
        <taxon>Pseudomonadota</taxon>
        <taxon>Gammaproteobacteria</taxon>
        <taxon>Chromatiales</taxon>
        <taxon>Granulosicoccaceae</taxon>
        <taxon>Granulosicoccus</taxon>
    </lineage>
</organism>
<dbReference type="Proteomes" id="UP000250079">
    <property type="component" value="Chromosome"/>
</dbReference>
<dbReference type="InterPro" id="IPR007229">
    <property type="entry name" value="Nic_PRibTrfase-Fam"/>
</dbReference>
<keyword evidence="6 7" id="KW-0662">Pyridine nucleotide biosynthesis</keyword>
<dbReference type="AlphaFoldDB" id="A0A2Z2NIT1"/>
<dbReference type="PANTHER" id="PTHR11098:SF1">
    <property type="entry name" value="NICOTINATE PHOSPHORIBOSYLTRANSFERASE"/>
    <property type="match status" value="1"/>
</dbReference>
<evidence type="ECO:0000256" key="3">
    <source>
        <dbReference type="ARBA" id="ARBA00013236"/>
    </source>
</evidence>
<reference evidence="11 12" key="1">
    <citation type="submission" date="2016-12" db="EMBL/GenBank/DDBJ databases">
        <authorList>
            <person name="Song W.-J."/>
            <person name="Kurnit D.M."/>
        </authorList>
    </citation>
    <scope>NUCLEOTIDE SEQUENCE [LARGE SCALE GENOMIC DNA]</scope>
    <source>
        <strain evidence="11 12">IMCC3135</strain>
    </source>
</reference>
<comment type="function">
    <text evidence="7 8">Catalyzes the synthesis of beta-nicotinate D-ribonucleotide from nicotinate and 5-phospho-D-ribose 1-phosphate at the expense of ATP.</text>
</comment>
<dbReference type="GO" id="GO:0004516">
    <property type="term" value="F:nicotinate phosphoribosyltransferase activity"/>
    <property type="evidence" value="ECO:0007669"/>
    <property type="project" value="UniProtKB-UniRule"/>
</dbReference>
<keyword evidence="11" id="KW-0808">Transferase</keyword>
<evidence type="ECO:0000256" key="6">
    <source>
        <dbReference type="ARBA" id="ARBA00022642"/>
    </source>
</evidence>
<dbReference type="InterPro" id="IPR040727">
    <property type="entry name" value="NAPRTase_N"/>
</dbReference>
<keyword evidence="4 7" id="KW-0597">Phosphoprotein</keyword>
<name>A0A2Z2NIT1_9GAMM</name>
<gene>
    <name evidence="7 11" type="primary">pncB</name>
    <name evidence="11" type="ORF">IMCC3135_05670</name>
</gene>
<comment type="similarity">
    <text evidence="2 7 8">Belongs to the NAPRTase family.</text>
</comment>
<dbReference type="GO" id="GO:0005829">
    <property type="term" value="C:cytosol"/>
    <property type="evidence" value="ECO:0007669"/>
    <property type="project" value="TreeGrafter"/>
</dbReference>
<feature type="modified residue" description="Phosphohistidine; by autocatalysis" evidence="7">
    <location>
        <position position="245"/>
    </location>
</feature>
<dbReference type="UniPathway" id="UPA00253">
    <property type="reaction ID" value="UER00457"/>
</dbReference>
<evidence type="ECO:0000256" key="1">
    <source>
        <dbReference type="ARBA" id="ARBA00004952"/>
    </source>
</evidence>
<evidence type="ECO:0000313" key="12">
    <source>
        <dbReference type="Proteomes" id="UP000250079"/>
    </source>
</evidence>
<comment type="PTM">
    <text evidence="7 8">Transiently phosphorylated on a His residue during the reaction cycle. Phosphorylation strongly increases the affinity for substrates and increases the rate of nicotinate D-ribonucleotide production. Dephosphorylation regenerates the low-affinity form of the enzyme, leading to product release.</text>
</comment>
<dbReference type="GO" id="GO:0016757">
    <property type="term" value="F:glycosyltransferase activity"/>
    <property type="evidence" value="ECO:0007669"/>
    <property type="project" value="UniProtKB-KW"/>
</dbReference>
<dbReference type="SUPFAM" id="SSF54675">
    <property type="entry name" value="Nicotinate/Quinolinate PRTase N-terminal domain-like"/>
    <property type="match status" value="1"/>
</dbReference>
<evidence type="ECO:0000259" key="9">
    <source>
        <dbReference type="Pfam" id="PF04095"/>
    </source>
</evidence>